<comment type="caution">
    <text evidence="1">The sequence shown here is derived from an EMBL/GenBank/DDBJ whole genome shotgun (WGS) entry which is preliminary data.</text>
</comment>
<gene>
    <name evidence="1" type="ORF">IAA64_09025</name>
</gene>
<reference evidence="1" key="1">
    <citation type="submission" date="2020-10" db="EMBL/GenBank/DDBJ databases">
        <authorList>
            <person name="Gilroy R."/>
        </authorList>
    </citation>
    <scope>NUCLEOTIDE SEQUENCE</scope>
    <source>
        <strain evidence="1">CHK183-6373</strain>
    </source>
</reference>
<organism evidence="1 2">
    <name type="scientific">Candidatus Ornithocaccomicrobium faecavium</name>
    <dbReference type="NCBI Taxonomy" id="2840890"/>
    <lineage>
        <taxon>Bacteria</taxon>
        <taxon>Bacillati</taxon>
        <taxon>Bacillota</taxon>
        <taxon>Clostridia</taxon>
        <taxon>Candidatus Ornithocaccomicrobium</taxon>
    </lineage>
</organism>
<evidence type="ECO:0000313" key="2">
    <source>
        <dbReference type="Proteomes" id="UP000886884"/>
    </source>
</evidence>
<proteinExistence type="predicted"/>
<protein>
    <submittedName>
        <fullName evidence="1">Uncharacterized protein</fullName>
    </submittedName>
</protein>
<sequence>LQVAPHLSTIMDTYGDWMQQYLEGTMDIREFENRLRTTIGMMIAEG</sequence>
<dbReference type="AlphaFoldDB" id="A0A9D1P915"/>
<name>A0A9D1P915_9FIRM</name>
<accession>A0A9D1P915</accession>
<dbReference type="EMBL" id="DVOT01000159">
    <property type="protein sequence ID" value="HIV28100.1"/>
    <property type="molecule type" value="Genomic_DNA"/>
</dbReference>
<evidence type="ECO:0000313" key="1">
    <source>
        <dbReference type="EMBL" id="HIV28100.1"/>
    </source>
</evidence>
<dbReference type="Proteomes" id="UP000886884">
    <property type="component" value="Unassembled WGS sequence"/>
</dbReference>
<reference evidence="1" key="2">
    <citation type="journal article" date="2021" name="PeerJ">
        <title>Extensive microbial diversity within the chicken gut microbiome revealed by metagenomics and culture.</title>
        <authorList>
            <person name="Gilroy R."/>
            <person name="Ravi A."/>
            <person name="Getino M."/>
            <person name="Pursley I."/>
            <person name="Horton D.L."/>
            <person name="Alikhan N.F."/>
            <person name="Baker D."/>
            <person name="Gharbi K."/>
            <person name="Hall N."/>
            <person name="Watson M."/>
            <person name="Adriaenssens E.M."/>
            <person name="Foster-Nyarko E."/>
            <person name="Jarju S."/>
            <person name="Secka A."/>
            <person name="Antonio M."/>
            <person name="Oren A."/>
            <person name="Chaudhuri R.R."/>
            <person name="La Ragione R."/>
            <person name="Hildebrand F."/>
            <person name="Pallen M.J."/>
        </authorList>
    </citation>
    <scope>NUCLEOTIDE SEQUENCE</scope>
    <source>
        <strain evidence="1">CHK183-6373</strain>
    </source>
</reference>
<feature type="non-terminal residue" evidence="1">
    <location>
        <position position="1"/>
    </location>
</feature>